<name>A0A1K2I0V4_9HYPH</name>
<evidence type="ECO:0000313" key="2">
    <source>
        <dbReference type="Proteomes" id="UP000183447"/>
    </source>
</evidence>
<sequence>MTVFCVISVRDEARYLPGFLAHIAPYVDGIVALDDGSTDTTRALLAEEQRVVSILSETRPGPAHAHETSNRHRLLMEAARLGARWVLCADADERFETLFLRRLRKETRWGDRHGRPVRLVRIVNLWNSPDHYRLDGACGPRWTPRLFALPRTLSRRQPGMHQPWYPPELDAAPQAVMDAKLYHLRMIDRADRQARFEKFSSVDPDHIHQAQGYAHLVDETGLRLRRIFPLRGYADPPGRTLPEGEGARSAVGRAFHIDPTPGRKVLPPAPVRSRRARPFRGWSHLHGMDFDAVFAEWRRRKS</sequence>
<evidence type="ECO:0000313" key="1">
    <source>
        <dbReference type="EMBL" id="SFZ85953.1"/>
    </source>
</evidence>
<dbReference type="Gene3D" id="3.90.550.10">
    <property type="entry name" value="Spore Coat Polysaccharide Biosynthesis Protein SpsA, Chain A"/>
    <property type="match status" value="1"/>
</dbReference>
<dbReference type="Proteomes" id="UP000183447">
    <property type="component" value="Unassembled WGS sequence"/>
</dbReference>
<accession>A0A1K2I0V4</accession>
<dbReference type="InterPro" id="IPR029044">
    <property type="entry name" value="Nucleotide-diphossugar_trans"/>
</dbReference>
<dbReference type="OrthoDB" id="9815923at2"/>
<keyword evidence="1" id="KW-0808">Transferase</keyword>
<dbReference type="SUPFAM" id="SSF53448">
    <property type="entry name" value="Nucleotide-diphospho-sugar transferases"/>
    <property type="match status" value="1"/>
</dbReference>
<protein>
    <submittedName>
        <fullName evidence="1">Glycosyl transferase family 2</fullName>
    </submittedName>
</protein>
<dbReference type="EMBL" id="FPKU01000003">
    <property type="protein sequence ID" value="SFZ85953.1"/>
    <property type="molecule type" value="Genomic_DNA"/>
</dbReference>
<gene>
    <name evidence="1" type="ORF">SAMN02983003_3125</name>
</gene>
<organism evidence="1 2">
    <name type="scientific">Devosia enhydra</name>
    <dbReference type="NCBI Taxonomy" id="665118"/>
    <lineage>
        <taxon>Bacteria</taxon>
        <taxon>Pseudomonadati</taxon>
        <taxon>Pseudomonadota</taxon>
        <taxon>Alphaproteobacteria</taxon>
        <taxon>Hyphomicrobiales</taxon>
        <taxon>Devosiaceae</taxon>
        <taxon>Devosia</taxon>
    </lineage>
</organism>
<proteinExistence type="predicted"/>
<reference evidence="1 2" key="1">
    <citation type="submission" date="2016-11" db="EMBL/GenBank/DDBJ databases">
        <authorList>
            <person name="Jaros S."/>
            <person name="Januszkiewicz K."/>
            <person name="Wedrychowicz H."/>
        </authorList>
    </citation>
    <scope>NUCLEOTIDE SEQUENCE [LARGE SCALE GENOMIC DNA]</scope>
    <source>
        <strain evidence="1 2">ATCC 23634</strain>
    </source>
</reference>
<dbReference type="AlphaFoldDB" id="A0A1K2I0V4"/>
<dbReference type="RefSeq" id="WP_072345177.1">
    <property type="nucleotide sequence ID" value="NZ_FPKU01000003.1"/>
</dbReference>
<dbReference type="Pfam" id="PF13704">
    <property type="entry name" value="Glyco_tranf_2_4"/>
    <property type="match status" value="1"/>
</dbReference>
<dbReference type="STRING" id="665118.SAMN02983003_3125"/>
<dbReference type="GO" id="GO:0016740">
    <property type="term" value="F:transferase activity"/>
    <property type="evidence" value="ECO:0007669"/>
    <property type="project" value="UniProtKB-KW"/>
</dbReference>
<keyword evidence="2" id="KW-1185">Reference proteome</keyword>